<dbReference type="AlphaFoldDB" id="A0A8K1FFS7"/>
<feature type="region of interest" description="Disordered" evidence="7">
    <location>
        <begin position="32"/>
        <end position="55"/>
    </location>
</feature>
<dbReference type="InterPro" id="IPR013122">
    <property type="entry name" value="PKD1_2_channel"/>
</dbReference>
<dbReference type="InterPro" id="IPR051223">
    <property type="entry name" value="Polycystin"/>
</dbReference>
<evidence type="ECO:0000256" key="4">
    <source>
        <dbReference type="ARBA" id="ARBA00022989"/>
    </source>
</evidence>
<evidence type="ECO:0000256" key="8">
    <source>
        <dbReference type="SAM" id="Phobius"/>
    </source>
</evidence>
<gene>
    <name evidence="11" type="ORF">Poli38472_009488</name>
</gene>
<protein>
    <recommendedName>
        <fullName evidence="13">Polycystin cation channel PKD1/PKD2 domain-containing protein</fullName>
    </recommendedName>
</protein>
<keyword evidence="6" id="KW-0175">Coiled coil</keyword>
<keyword evidence="5 8" id="KW-0472">Membrane</keyword>
<evidence type="ECO:0000259" key="10">
    <source>
        <dbReference type="Pfam" id="PF20519"/>
    </source>
</evidence>
<evidence type="ECO:0000259" key="9">
    <source>
        <dbReference type="Pfam" id="PF08016"/>
    </source>
</evidence>
<evidence type="ECO:0000256" key="3">
    <source>
        <dbReference type="ARBA" id="ARBA00022692"/>
    </source>
</evidence>
<dbReference type="GO" id="GO:0016020">
    <property type="term" value="C:membrane"/>
    <property type="evidence" value="ECO:0007669"/>
    <property type="project" value="UniProtKB-SubCell"/>
</dbReference>
<dbReference type="Pfam" id="PF20519">
    <property type="entry name" value="Polycystin_dom"/>
    <property type="match status" value="2"/>
</dbReference>
<keyword evidence="12" id="KW-1185">Reference proteome</keyword>
<dbReference type="Proteomes" id="UP000794436">
    <property type="component" value="Unassembled WGS sequence"/>
</dbReference>
<feature type="transmembrane region" description="Helical" evidence="8">
    <location>
        <begin position="473"/>
        <end position="495"/>
    </location>
</feature>
<evidence type="ECO:0000256" key="2">
    <source>
        <dbReference type="ARBA" id="ARBA00007200"/>
    </source>
</evidence>
<dbReference type="OrthoDB" id="444119at2759"/>
<comment type="similarity">
    <text evidence="2">Belongs to the polycystin family.</text>
</comment>
<feature type="transmembrane region" description="Helical" evidence="8">
    <location>
        <begin position="75"/>
        <end position="98"/>
    </location>
</feature>
<dbReference type="InterPro" id="IPR046791">
    <property type="entry name" value="Polycystin_dom"/>
</dbReference>
<dbReference type="Pfam" id="PF08016">
    <property type="entry name" value="PKD_channel"/>
    <property type="match status" value="1"/>
</dbReference>
<evidence type="ECO:0008006" key="13">
    <source>
        <dbReference type="Google" id="ProtNLM"/>
    </source>
</evidence>
<dbReference type="EMBL" id="SPLM01000074">
    <property type="protein sequence ID" value="TMW61995.1"/>
    <property type="molecule type" value="Genomic_DNA"/>
</dbReference>
<comment type="subcellular location">
    <subcellularLocation>
        <location evidence="1">Membrane</location>
        <topology evidence="1">Multi-pass membrane protein</topology>
    </subcellularLocation>
</comment>
<sequence>MMKRSGCEDAEDNGAHQMELASDKHDELLDATPVPLESTPSGFHRSLGTTNTKATRPPLLHEESFKRISRAPVPFGSLAEAFAYTVFVILFILATTVIDRDPQSFYFANRVRAALIERDFEITLQNGVSHAQKRFIGIQDYNDVWAFLQGPFVDAVYGSNELNLDANGQDTTTSVGMVLSYNRLLGGVRLRTLRVEPDSCAPLTRIPEYASLMPYCYGKFSTSVQATNGYGPIMNSASISASVAFTFASQFFAPKAATKTYSDLQTCYSDCARTCGEHYGVDRARYDAQCTSECGIHCKCIYEQPVGFSLCKDPNPNGAGAAIPTSIYSYNWSDASTTQAPHVTAYTNAYPGSGYVVDLPLDGSVAADTIAQLKQDRYLDLATRALVVDFTVYNAYLELFNLVQLVVEFPATGGVYASCSDTIVDLFQYSMPHGTTRIVLELILAAYVAWRWMRMLQAWYHMGIRTYFVYDSLWHTIQCLHLVLFATVIAFRLYWIDRTYGTLTGAVADALAATAKATESHIPMLHSLAYLQQVDAILNSVNAAFVWLQFLKYTQMSKRMCLLLRMLRRAGMDLVWFFAYFITCILAFAQISFLLFGTQLAAFRTLGASIVTLLQAVAGDLAYDAMVDAHIILGPLFYVGFYLLLLLILLNVFLAILNDAYVQTLAEQEEEDEAEEAALKRSMQEDATQITDDANADIEVQLRRLERRELEQLCKYPFSRGIGPALQLLVADLKRSVYEMRTGRRLFKIDPMVGAMLGATTGAGSAARTGMPVASRKLTLQVKRQLEKQMQVQEVAREAQRQEHEAAQRAVVESQQNELAQRLASLVESNQEKNKRMEDMEGMLGSIEKLCQQLVTAVMEDVPATPKRPTTTAAANRVSLSVKNNAIAAVLQRQKTAGRLNATEGGGTGAEIEEISL</sequence>
<keyword evidence="4 8" id="KW-1133">Transmembrane helix</keyword>
<feature type="transmembrane region" description="Helical" evidence="8">
    <location>
        <begin position="574"/>
        <end position="596"/>
    </location>
</feature>
<evidence type="ECO:0000313" key="12">
    <source>
        <dbReference type="Proteomes" id="UP000794436"/>
    </source>
</evidence>
<feature type="coiled-coil region" evidence="6">
    <location>
        <begin position="783"/>
        <end position="817"/>
    </location>
</feature>
<proteinExistence type="inferred from homology"/>
<feature type="domain" description="Polycystin" evidence="10">
    <location>
        <begin position="137"/>
        <end position="248"/>
    </location>
</feature>
<dbReference type="PANTHER" id="PTHR10877:SF183">
    <property type="entry name" value="AT14535P-RELATED"/>
    <property type="match status" value="1"/>
</dbReference>
<keyword evidence="3 8" id="KW-0812">Transmembrane</keyword>
<accession>A0A8K1FFS7</accession>
<evidence type="ECO:0000256" key="5">
    <source>
        <dbReference type="ARBA" id="ARBA00023136"/>
    </source>
</evidence>
<evidence type="ECO:0000256" key="7">
    <source>
        <dbReference type="SAM" id="MobiDB-lite"/>
    </source>
</evidence>
<name>A0A8K1FFS7_PYTOL</name>
<evidence type="ECO:0000256" key="1">
    <source>
        <dbReference type="ARBA" id="ARBA00004141"/>
    </source>
</evidence>
<feature type="transmembrane region" description="Helical" evidence="8">
    <location>
        <begin position="635"/>
        <end position="657"/>
    </location>
</feature>
<dbReference type="PANTHER" id="PTHR10877">
    <property type="entry name" value="POLYCYSTIN FAMILY MEMBER"/>
    <property type="match status" value="1"/>
</dbReference>
<organism evidence="11 12">
    <name type="scientific">Pythium oligandrum</name>
    <name type="common">Mycoparasitic fungus</name>
    <dbReference type="NCBI Taxonomy" id="41045"/>
    <lineage>
        <taxon>Eukaryota</taxon>
        <taxon>Sar</taxon>
        <taxon>Stramenopiles</taxon>
        <taxon>Oomycota</taxon>
        <taxon>Peronosporomycetes</taxon>
        <taxon>Pythiales</taxon>
        <taxon>Pythiaceae</taxon>
        <taxon>Pythium</taxon>
    </lineage>
</organism>
<feature type="domain" description="Polycystin" evidence="10">
    <location>
        <begin position="339"/>
        <end position="420"/>
    </location>
</feature>
<evidence type="ECO:0000256" key="6">
    <source>
        <dbReference type="SAM" id="Coils"/>
    </source>
</evidence>
<dbReference type="Gene3D" id="1.10.287.70">
    <property type="match status" value="1"/>
</dbReference>
<comment type="caution">
    <text evidence="11">The sequence shown here is derived from an EMBL/GenBank/DDBJ whole genome shotgun (WGS) entry which is preliminary data.</text>
</comment>
<feature type="transmembrane region" description="Helical" evidence="8">
    <location>
        <begin position="536"/>
        <end position="553"/>
    </location>
</feature>
<reference evidence="11" key="1">
    <citation type="submission" date="2019-03" db="EMBL/GenBank/DDBJ databases">
        <title>Long read genome sequence of the mycoparasitic Pythium oligandrum ATCC 38472 isolated from sugarbeet rhizosphere.</title>
        <authorList>
            <person name="Gaulin E."/>
        </authorList>
    </citation>
    <scope>NUCLEOTIDE SEQUENCE</scope>
    <source>
        <strain evidence="11">ATCC 38472_TT</strain>
    </source>
</reference>
<evidence type="ECO:0000313" key="11">
    <source>
        <dbReference type="EMBL" id="TMW61995.1"/>
    </source>
</evidence>
<feature type="transmembrane region" description="Helical" evidence="8">
    <location>
        <begin position="434"/>
        <end position="452"/>
    </location>
</feature>
<feature type="domain" description="Polycystin cation channel PKD1/PKD2" evidence="9">
    <location>
        <begin position="441"/>
        <end position="663"/>
    </location>
</feature>